<dbReference type="InterPro" id="IPR013378">
    <property type="entry name" value="InlB-like_B-rpt"/>
</dbReference>
<feature type="domain" description="SpaA-like prealbumin fold" evidence="2">
    <location>
        <begin position="1015"/>
        <end position="1094"/>
    </location>
</feature>
<organism evidence="3 4">
    <name type="scientific">[Clostridium] hylemonae DSM 15053</name>
    <dbReference type="NCBI Taxonomy" id="553973"/>
    <lineage>
        <taxon>Bacteria</taxon>
        <taxon>Bacillati</taxon>
        <taxon>Bacillota</taxon>
        <taxon>Clostridia</taxon>
        <taxon>Lachnospirales</taxon>
        <taxon>Lachnospiraceae</taxon>
    </lineage>
</organism>
<reference evidence="3" key="2">
    <citation type="submission" date="2013-06" db="EMBL/GenBank/DDBJ databases">
        <title>Draft genome sequence of Clostridium hylemonae (DSM 15053).</title>
        <authorList>
            <person name="Sudarsanam P."/>
            <person name="Ley R."/>
            <person name="Guruge J."/>
            <person name="Turnbaugh P.J."/>
            <person name="Mahowald M."/>
            <person name="Liep D."/>
            <person name="Gordon J."/>
        </authorList>
    </citation>
    <scope>NUCLEOTIDE SEQUENCE</scope>
    <source>
        <strain evidence="3">DSM 15053</strain>
    </source>
</reference>
<evidence type="ECO:0000256" key="1">
    <source>
        <dbReference type="ARBA" id="ARBA00004196"/>
    </source>
</evidence>
<dbReference type="InterPro" id="IPR012334">
    <property type="entry name" value="Pectin_lyas_fold"/>
</dbReference>
<dbReference type="Pfam" id="PF17802">
    <property type="entry name" value="SpaA"/>
    <property type="match status" value="2"/>
</dbReference>
<proteinExistence type="predicted"/>
<dbReference type="Proteomes" id="UP000004893">
    <property type="component" value="Unassembled WGS sequence"/>
</dbReference>
<keyword evidence="4" id="KW-1185">Reference proteome</keyword>
<protein>
    <submittedName>
        <fullName evidence="3">Repeat protein</fullName>
    </submittedName>
</protein>
<dbReference type="InterPro" id="IPR041033">
    <property type="entry name" value="SpaA_PFL_dom_1"/>
</dbReference>
<dbReference type="eggNOG" id="COG4886">
    <property type="taxonomic scope" value="Bacteria"/>
</dbReference>
<dbReference type="PANTHER" id="PTHR11319">
    <property type="entry name" value="G PROTEIN-COUPLED RECEPTOR-RELATED"/>
    <property type="match status" value="1"/>
</dbReference>
<name>C0C5U8_9FIRM</name>
<dbReference type="SUPFAM" id="SSF49478">
    <property type="entry name" value="Cna protein B-type domain"/>
    <property type="match status" value="1"/>
</dbReference>
<reference evidence="3" key="1">
    <citation type="submission" date="2009-02" db="EMBL/GenBank/DDBJ databases">
        <authorList>
            <person name="Fulton L."/>
            <person name="Clifton S."/>
            <person name="Fulton B."/>
            <person name="Xu J."/>
            <person name="Minx P."/>
            <person name="Pepin K.H."/>
            <person name="Johnson M."/>
            <person name="Bhonagiri V."/>
            <person name="Nash W.E."/>
            <person name="Mardis E.R."/>
            <person name="Wilson R.K."/>
        </authorList>
    </citation>
    <scope>NUCLEOTIDE SEQUENCE [LARGE SCALE GENOMIC DNA]</scope>
    <source>
        <strain evidence="3">DSM 15053</strain>
    </source>
</reference>
<dbReference type="Gene3D" id="2.160.20.10">
    <property type="entry name" value="Single-stranded right-handed beta-helix, Pectin lyase-like"/>
    <property type="match status" value="1"/>
</dbReference>
<dbReference type="RefSeq" id="WP_006444830.1">
    <property type="nucleotide sequence ID" value="NZ_CP036524.1"/>
</dbReference>
<dbReference type="Pfam" id="PF09479">
    <property type="entry name" value="Flg_new"/>
    <property type="match status" value="2"/>
</dbReference>
<dbReference type="GO" id="GO:0030313">
    <property type="term" value="C:cell envelope"/>
    <property type="evidence" value="ECO:0007669"/>
    <property type="project" value="UniProtKB-SubCell"/>
</dbReference>
<evidence type="ECO:0000259" key="2">
    <source>
        <dbReference type="Pfam" id="PF17802"/>
    </source>
</evidence>
<accession>C0C5U8</accession>
<comment type="subcellular location">
    <subcellularLocation>
        <location evidence="1">Cell envelope</location>
    </subcellularLocation>
</comment>
<dbReference type="OrthoDB" id="9816455at2"/>
<dbReference type="InterPro" id="IPR011050">
    <property type="entry name" value="Pectin_lyase_fold/virulence"/>
</dbReference>
<dbReference type="SUPFAM" id="SSF51126">
    <property type="entry name" value="Pectin lyase-like"/>
    <property type="match status" value="3"/>
</dbReference>
<evidence type="ECO:0000313" key="3">
    <source>
        <dbReference type="EMBL" id="EEG72482.1"/>
    </source>
</evidence>
<dbReference type="Gene3D" id="2.60.40.10">
    <property type="entry name" value="Immunoglobulins"/>
    <property type="match status" value="3"/>
</dbReference>
<feature type="domain" description="SpaA-like prealbumin fold" evidence="2">
    <location>
        <begin position="917"/>
        <end position="997"/>
    </location>
</feature>
<dbReference type="eggNOG" id="COG4932">
    <property type="taxonomic scope" value="Bacteria"/>
</dbReference>
<dbReference type="InterPro" id="IPR042229">
    <property type="entry name" value="Listeria/Bacterioides_rpt_sf"/>
</dbReference>
<dbReference type="HOGENOM" id="CLU_007909_0_0_9"/>
<dbReference type="PANTHER" id="PTHR11319:SF35">
    <property type="entry name" value="OUTER MEMBRANE PROTEIN PMPC-RELATED"/>
    <property type="match status" value="1"/>
</dbReference>
<dbReference type="InterPro" id="IPR006626">
    <property type="entry name" value="PbH1"/>
</dbReference>
<dbReference type="SMART" id="SM00710">
    <property type="entry name" value="PbH1"/>
    <property type="match status" value="13"/>
</dbReference>
<dbReference type="InterPro" id="IPR013783">
    <property type="entry name" value="Ig-like_fold"/>
</dbReference>
<comment type="caution">
    <text evidence="3">The sequence shown here is derived from an EMBL/GenBank/DDBJ whole genome shotgun (WGS) entry which is preliminary data.</text>
</comment>
<dbReference type="AlphaFoldDB" id="C0C5U8"/>
<sequence>MAQVSSQAELRTALEALDSFIQVTADFSISAQINIQYAVTIESYAGGSPAVLTKDNSYSSYMFRITDGGSLTVRNIILDGNGAAHPQADEANRSLIYVTGGTLKLLSGSILRNNNSYLEGGGVYVNSNSSYYNAFLMTDDARITGCASRTKGGGIMIASGNQGDSYSIAGAAFIGGNTASDGGGVYVRSYAQGTGGTLTIAEQVQITDNTASGTGGGLNFSGYRNGGSAAATLTLTGSAAVSLNKAVNGAGVYFYSANDGDRFTLSGNAAVTQNTASQNGGGCYMTAQGAGVQFIMTSASLTDNTAGTGGGLYLLTDSGGSVSVTQGLISGNHAAGGASGTGGGMWIRNQSPDAGLLTSFTNITMSRNEAEAHGGGMALYAGGSPFSFEVAGGTVSENQSAKDGGGLLLSNSGNGSLTLRQTALTGNTAGGSGGGMYHAVTSGDSSSSLTMTEASIENNTAGAEGGGLRLTSGSGILSAVLTDCTVSSNTARGNSGGGIWNGGSNASLTLDGSTSVTDNSTEEGNGGGIYFNSEEGSMLLTGSVKITNNHADAAQSDFGSHGGGICLVPGRLTIQDSTEIALNSARLYGGAVSAAEDSQVTVEGGTIHDNTSSEYGGGIWIHGGSAVTLSGGSLNNNKAPYGGGIYNDSYLYAEGLRNISDGVYIENRTAVVRLNAPLAADSVIQLENSGYLSPNTDGTPIVVGEATDGYPLLSQTDAKAFQKPVRGFDGWEIRRSSDRTQILLAPSDYRIQYENLLGAANPNPGSYNSTSPDIHLLPPGSLPGSRFTGWYDAPDGGNSVTVIPHGSTGDRILYARWEAAGEDHTVTFKGGGSCCSRACGIPAPLTVRAGQSTLLPDAVPTRRGYCFCFWNTSPSGQGGSYLPGELLPPLSTDLCLYAIWKKRRFCCPCPPPLTASSFAARKLDAVSGSPLSGAWFALSQNGSVLLNSISDSLGRITFSGLRPGSYELSETMAPSGYKPDTAVHQVTVSEEGTVTVDGQPADGFPLYNTPSAEAHLTFTKADTSTGQPLEGAGYTLSNGISALSDLDGTVDLGMLAPGTYTLTETKAPDGYILDSTVHTVNVTNDGHITVNGNDLTQFRPENTRMRSPKPVINTVMEGDAIVTGTGVPGAAVTVTFPDGSEAAAAVDAGGQWFIIVPSSASLLANQTVNARQTVPGMYPSDTVSVLVLSRV</sequence>
<dbReference type="EMBL" id="ABYI02000041">
    <property type="protein sequence ID" value="EEG72482.1"/>
    <property type="molecule type" value="Genomic_DNA"/>
</dbReference>
<evidence type="ECO:0000313" key="4">
    <source>
        <dbReference type="Proteomes" id="UP000004893"/>
    </source>
</evidence>
<dbReference type="eggNOG" id="COG3210">
    <property type="taxonomic scope" value="Bacteria"/>
</dbReference>
<gene>
    <name evidence="3" type="ORF">CLOHYLEM_07485</name>
</gene>
<dbReference type="Gene3D" id="2.60.40.4270">
    <property type="entry name" value="Listeria-Bacteroides repeat domain"/>
    <property type="match status" value="1"/>
</dbReference>
<dbReference type="STRING" id="553973.CLOHYLEM_07485"/>